<organism evidence="1 2">
    <name type="scientific">Paraburkholderia rhynchosiae</name>
    <dbReference type="NCBI Taxonomy" id="487049"/>
    <lineage>
        <taxon>Bacteria</taxon>
        <taxon>Pseudomonadati</taxon>
        <taxon>Pseudomonadota</taxon>
        <taxon>Betaproteobacteria</taxon>
        <taxon>Burkholderiales</taxon>
        <taxon>Burkholderiaceae</taxon>
        <taxon>Paraburkholderia</taxon>
    </lineage>
</organism>
<reference evidence="1 2" key="1">
    <citation type="journal article" date="2024" name="Chem. Sci.">
        <title>Discovery of megapolipeptins by genome mining of a Burkholderiales bacteria collection.</title>
        <authorList>
            <person name="Paulo B.S."/>
            <person name="Recchia M.J.J."/>
            <person name="Lee S."/>
            <person name="Fergusson C.H."/>
            <person name="Romanowski S.B."/>
            <person name="Hernandez A."/>
            <person name="Krull N."/>
            <person name="Liu D.Y."/>
            <person name="Cavanagh H."/>
            <person name="Bos A."/>
            <person name="Gray C.A."/>
            <person name="Murphy B.T."/>
            <person name="Linington R.G."/>
            <person name="Eustaquio A.S."/>
        </authorList>
    </citation>
    <scope>NUCLEOTIDE SEQUENCE [LARGE SCALE GENOMIC DNA]</scope>
    <source>
        <strain evidence="1 2">RL18-126-BIB-B</strain>
    </source>
</reference>
<sequence>MSPLQADGMSRANAAILMLTRSKDQYVGKAFLRYLRNPLKYWRDHDEAIAAQHDVSTGEHALLRAICSSAHILHAAHNTPDENPWQRFHTLACILEGEARMPGAVTNT</sequence>
<gene>
    <name evidence="1" type="ORF">PQR01_12405</name>
</gene>
<comment type="caution">
    <text evidence="1">The sequence shown here is derived from an EMBL/GenBank/DDBJ whole genome shotgun (WGS) entry which is preliminary data.</text>
</comment>
<evidence type="ECO:0000313" key="2">
    <source>
        <dbReference type="Proteomes" id="UP001629235"/>
    </source>
</evidence>
<dbReference type="EMBL" id="JAQQDW010000020">
    <property type="protein sequence ID" value="MFM0104261.1"/>
    <property type="molecule type" value="Genomic_DNA"/>
</dbReference>
<proteinExistence type="predicted"/>
<accession>A0ACC7NEQ6</accession>
<protein>
    <submittedName>
        <fullName evidence="1">Uncharacterized protein</fullName>
    </submittedName>
</protein>
<dbReference type="Proteomes" id="UP001629235">
    <property type="component" value="Unassembled WGS sequence"/>
</dbReference>
<keyword evidence="2" id="KW-1185">Reference proteome</keyword>
<evidence type="ECO:0000313" key="1">
    <source>
        <dbReference type="EMBL" id="MFM0104261.1"/>
    </source>
</evidence>
<name>A0ACC7NEQ6_9BURK</name>